<evidence type="ECO:0000313" key="8">
    <source>
        <dbReference type="EMBL" id="XDU74097.1"/>
    </source>
</evidence>
<feature type="transmembrane region" description="Helical" evidence="6">
    <location>
        <begin position="114"/>
        <end position="134"/>
    </location>
</feature>
<dbReference type="PANTHER" id="PTHR42920">
    <property type="entry name" value="OS03G0707200 PROTEIN-RELATED"/>
    <property type="match status" value="1"/>
</dbReference>
<evidence type="ECO:0000256" key="1">
    <source>
        <dbReference type="ARBA" id="ARBA00004651"/>
    </source>
</evidence>
<dbReference type="PANTHER" id="PTHR42920:SF11">
    <property type="entry name" value="INNER MEMBRANE PROTEIN YTFF"/>
    <property type="match status" value="1"/>
</dbReference>
<evidence type="ECO:0000256" key="2">
    <source>
        <dbReference type="ARBA" id="ARBA00022475"/>
    </source>
</evidence>
<evidence type="ECO:0000256" key="4">
    <source>
        <dbReference type="ARBA" id="ARBA00022989"/>
    </source>
</evidence>
<evidence type="ECO:0000256" key="3">
    <source>
        <dbReference type="ARBA" id="ARBA00022692"/>
    </source>
</evidence>
<sequence>MSYLESETKKVLKTKLSLKLQNRIKGVSAGIVAVIIYASMFLVSRYGVKNNIGIYELAFIRYSIAGMLLLPLFFLRKTSGRSVLTLPQGGLLAIVAGIPYMLLIYFGLKYAPAAHAAAINTGTVPCVVALMTLAKESSLRDKLFKLGSYAAVIVGLFIFTGVSVLQMNHQVIIGDILFFLSGVSWAIFTLLSKKWQADSYELTSTISVISLLYVPIYLSLQGFSKLAAIPTRDILIQGLLQGVGSSIVAMLLFTYSIRKIGANHATLLSPFIPLLTAMMAIPLLHELLSPIQWLGVFLIISGIIFAARFQAGRG</sequence>
<name>A0AB39VWS2_9GAMM</name>
<feature type="transmembrane region" description="Helical" evidence="6">
    <location>
        <begin position="26"/>
        <end position="46"/>
    </location>
</feature>
<gene>
    <name evidence="8" type="ORF">AB3G37_08520</name>
</gene>
<dbReference type="InterPro" id="IPR037185">
    <property type="entry name" value="EmrE-like"/>
</dbReference>
<dbReference type="EMBL" id="CP165628">
    <property type="protein sequence ID" value="XDU74097.1"/>
    <property type="molecule type" value="Genomic_DNA"/>
</dbReference>
<dbReference type="GO" id="GO:0005886">
    <property type="term" value="C:plasma membrane"/>
    <property type="evidence" value="ECO:0007669"/>
    <property type="project" value="UniProtKB-SubCell"/>
</dbReference>
<feature type="transmembrane region" description="Helical" evidence="6">
    <location>
        <begin position="234"/>
        <end position="255"/>
    </location>
</feature>
<feature type="transmembrane region" description="Helical" evidence="6">
    <location>
        <begin position="267"/>
        <end position="285"/>
    </location>
</feature>
<dbReference type="Gene3D" id="1.10.3730.20">
    <property type="match status" value="1"/>
</dbReference>
<evidence type="ECO:0000259" key="7">
    <source>
        <dbReference type="Pfam" id="PF00892"/>
    </source>
</evidence>
<feature type="transmembrane region" description="Helical" evidence="6">
    <location>
        <begin position="146"/>
        <end position="165"/>
    </location>
</feature>
<evidence type="ECO:0000256" key="6">
    <source>
        <dbReference type="SAM" id="Phobius"/>
    </source>
</evidence>
<dbReference type="SUPFAM" id="SSF103481">
    <property type="entry name" value="Multidrug resistance efflux transporter EmrE"/>
    <property type="match status" value="2"/>
</dbReference>
<feature type="domain" description="EamA" evidence="7">
    <location>
        <begin position="173"/>
        <end position="306"/>
    </location>
</feature>
<feature type="transmembrane region" description="Helical" evidence="6">
    <location>
        <begin position="86"/>
        <end position="108"/>
    </location>
</feature>
<dbReference type="Pfam" id="PF00892">
    <property type="entry name" value="EamA"/>
    <property type="match status" value="2"/>
</dbReference>
<protein>
    <submittedName>
        <fullName evidence="8">DMT family transporter</fullName>
    </submittedName>
</protein>
<evidence type="ECO:0000256" key="5">
    <source>
        <dbReference type="ARBA" id="ARBA00023136"/>
    </source>
</evidence>
<proteinExistence type="predicted"/>
<keyword evidence="2" id="KW-1003">Cell membrane</keyword>
<accession>A0AB39VWS2</accession>
<feature type="transmembrane region" description="Helical" evidence="6">
    <location>
        <begin position="202"/>
        <end position="222"/>
    </location>
</feature>
<keyword evidence="5 6" id="KW-0472">Membrane</keyword>
<keyword evidence="4 6" id="KW-1133">Transmembrane helix</keyword>
<feature type="transmembrane region" description="Helical" evidence="6">
    <location>
        <begin position="291"/>
        <end position="309"/>
    </location>
</feature>
<organism evidence="8">
    <name type="scientific">Rouxiella sp. WC2420</name>
    <dbReference type="NCBI Taxonomy" id="3234145"/>
    <lineage>
        <taxon>Bacteria</taxon>
        <taxon>Pseudomonadati</taxon>
        <taxon>Pseudomonadota</taxon>
        <taxon>Gammaproteobacteria</taxon>
        <taxon>Enterobacterales</taxon>
        <taxon>Yersiniaceae</taxon>
        <taxon>Rouxiella</taxon>
    </lineage>
</organism>
<dbReference type="InterPro" id="IPR051258">
    <property type="entry name" value="Diverse_Substrate_Transporter"/>
</dbReference>
<comment type="subcellular location">
    <subcellularLocation>
        <location evidence="1">Cell membrane</location>
        <topology evidence="1">Multi-pass membrane protein</topology>
    </subcellularLocation>
</comment>
<feature type="domain" description="EamA" evidence="7">
    <location>
        <begin position="25"/>
        <end position="133"/>
    </location>
</feature>
<keyword evidence="3 6" id="KW-0812">Transmembrane</keyword>
<dbReference type="InterPro" id="IPR000620">
    <property type="entry name" value="EamA_dom"/>
</dbReference>
<feature type="transmembrane region" description="Helical" evidence="6">
    <location>
        <begin position="52"/>
        <end position="74"/>
    </location>
</feature>
<dbReference type="RefSeq" id="WP_369790333.1">
    <property type="nucleotide sequence ID" value="NZ_CP165628.1"/>
</dbReference>
<dbReference type="AlphaFoldDB" id="A0AB39VWS2"/>
<feature type="transmembrane region" description="Helical" evidence="6">
    <location>
        <begin position="171"/>
        <end position="190"/>
    </location>
</feature>
<reference evidence="8" key="1">
    <citation type="submission" date="2024-07" db="EMBL/GenBank/DDBJ databases">
        <authorList>
            <person name="Biller S.J."/>
        </authorList>
    </citation>
    <scope>NUCLEOTIDE SEQUENCE</scope>
    <source>
        <strain evidence="8">WC2420</strain>
    </source>
</reference>